<sequence length="301" mass="33652">MVIAPLQQALCTDRCRVTSGPEPGNWIVPSLPDGWRLVSFHFFVDWRQTPLVVADRIWMTRQLRLDLGDTLDNISEDKILAQFYDGGTFQEFTELERIVAPCGQQVSVILLPEIPVGDINDDTPMWAIIRGQNGEPQFGKCPVRHLKARIQHHSGGAVSVGSKGLTYGTSAVECALSKTNAAFPGDADAVIVDDRDRIRYIVEYKKHTLDAPIGEHVVTQYYPTPDGRKYQRLEALAARYRRSQSSHIPLVVLYYSTKKPEIRLQHITSMDAKNINIGADSKNMPDNAHTSSAVVNWLGML</sequence>
<dbReference type="RefSeq" id="WP_012440155.1">
    <property type="nucleotide sequence ID" value="NC_010694.1"/>
</dbReference>
<evidence type="ECO:0000313" key="1">
    <source>
        <dbReference type="EMBL" id="CAO95443.1"/>
    </source>
</evidence>
<accession>B2VGL1</accession>
<dbReference type="HOGENOM" id="CLU_908416_0_0_6"/>
<evidence type="ECO:0000313" key="2">
    <source>
        <dbReference type="Proteomes" id="UP000001726"/>
    </source>
</evidence>
<reference evidence="1 2" key="1">
    <citation type="journal article" date="2008" name="Environ. Microbiol.">
        <title>The genome of Erwinia tasmaniensis strain Et1/99, a non-pathogenic bacterium in the genus Erwinia.</title>
        <authorList>
            <person name="Kube M."/>
            <person name="Migdoll A.M."/>
            <person name="Mueller I."/>
            <person name="Kuhl H."/>
            <person name="Beck A."/>
            <person name="Reinhardt R."/>
            <person name="Geider K."/>
        </authorList>
    </citation>
    <scope>NUCLEOTIDE SEQUENCE [LARGE SCALE GENOMIC DNA]</scope>
    <source>
        <strain evidence="2">DSM 17950 / CFBP 7177 / CIP 109463 / NCPPB 4357 / Et1/99</strain>
    </source>
</reference>
<dbReference type="EMBL" id="CU468135">
    <property type="protein sequence ID" value="CAO95443.1"/>
    <property type="molecule type" value="Genomic_DNA"/>
</dbReference>
<dbReference type="STRING" id="465817.ETA_03970"/>
<name>B2VGL1_ERWT9</name>
<dbReference type="AlphaFoldDB" id="B2VGL1"/>
<dbReference type="KEGG" id="eta:ETA_03970"/>
<dbReference type="Proteomes" id="UP000001726">
    <property type="component" value="Chromosome"/>
</dbReference>
<gene>
    <name evidence="1" type="ordered locus">ETA_03970</name>
</gene>
<dbReference type="OrthoDB" id="940985at2"/>
<organism evidence="1 2">
    <name type="scientific">Erwinia tasmaniensis (strain DSM 17950 / CFBP 7177 / CIP 109463 / NCPPB 4357 / Et1/99)</name>
    <dbReference type="NCBI Taxonomy" id="465817"/>
    <lineage>
        <taxon>Bacteria</taxon>
        <taxon>Pseudomonadati</taxon>
        <taxon>Pseudomonadota</taxon>
        <taxon>Gammaproteobacteria</taxon>
        <taxon>Enterobacterales</taxon>
        <taxon>Erwiniaceae</taxon>
        <taxon>Erwinia</taxon>
    </lineage>
</organism>
<proteinExistence type="predicted"/>
<keyword evidence="2" id="KW-1185">Reference proteome</keyword>
<protein>
    <submittedName>
        <fullName evidence="1">Uncharacterized protein</fullName>
    </submittedName>
</protein>